<evidence type="ECO:0000256" key="13">
    <source>
        <dbReference type="ARBA" id="ARBA00049902"/>
    </source>
</evidence>
<feature type="compositionally biased region" description="Low complexity" evidence="14">
    <location>
        <begin position="620"/>
        <end position="636"/>
    </location>
</feature>
<gene>
    <name evidence="17" type="ORF">SAMN05445756_2172</name>
</gene>
<keyword evidence="5" id="KW-0328">Glycosyltransferase</keyword>
<dbReference type="Pfam" id="PF00912">
    <property type="entry name" value="Transgly"/>
    <property type="match status" value="1"/>
</dbReference>
<evidence type="ECO:0000256" key="14">
    <source>
        <dbReference type="SAM" id="MobiDB-lite"/>
    </source>
</evidence>
<dbReference type="GO" id="GO:0071555">
    <property type="term" value="P:cell wall organization"/>
    <property type="evidence" value="ECO:0007669"/>
    <property type="project" value="UniProtKB-KW"/>
</dbReference>
<keyword evidence="6" id="KW-0808">Transferase</keyword>
<evidence type="ECO:0000256" key="11">
    <source>
        <dbReference type="ARBA" id="ARBA00023316"/>
    </source>
</evidence>
<keyword evidence="10" id="KW-0511">Multifunctional enzyme</keyword>
<dbReference type="GO" id="GO:0008360">
    <property type="term" value="P:regulation of cell shape"/>
    <property type="evidence" value="ECO:0007669"/>
    <property type="project" value="UniProtKB-KW"/>
</dbReference>
<dbReference type="GO" id="GO:0008955">
    <property type="term" value="F:peptidoglycan glycosyltransferase activity"/>
    <property type="evidence" value="ECO:0007669"/>
    <property type="project" value="UniProtKB-EC"/>
</dbReference>
<feature type="domain" description="Glycosyl transferase family 51" evidence="16">
    <location>
        <begin position="75"/>
        <end position="266"/>
    </location>
</feature>
<dbReference type="InterPro" id="IPR005543">
    <property type="entry name" value="PASTA_dom"/>
</dbReference>
<dbReference type="PANTHER" id="PTHR32282:SF33">
    <property type="entry name" value="PEPTIDOGLYCAN GLYCOSYLTRANSFERASE"/>
    <property type="match status" value="1"/>
</dbReference>
<evidence type="ECO:0000256" key="5">
    <source>
        <dbReference type="ARBA" id="ARBA00022676"/>
    </source>
</evidence>
<dbReference type="EMBL" id="FYEZ01000003">
    <property type="protein sequence ID" value="SNC73843.1"/>
    <property type="molecule type" value="Genomic_DNA"/>
</dbReference>
<dbReference type="InterPro" id="IPR023346">
    <property type="entry name" value="Lysozyme-like_dom_sf"/>
</dbReference>
<dbReference type="InterPro" id="IPR050396">
    <property type="entry name" value="Glycosyltr_51/Transpeptidase"/>
</dbReference>
<evidence type="ECO:0000256" key="1">
    <source>
        <dbReference type="ARBA" id="ARBA00007090"/>
    </source>
</evidence>
<evidence type="ECO:0000259" key="16">
    <source>
        <dbReference type="Pfam" id="PF00912"/>
    </source>
</evidence>
<dbReference type="GO" id="GO:0006508">
    <property type="term" value="P:proteolysis"/>
    <property type="evidence" value="ECO:0007669"/>
    <property type="project" value="UniProtKB-KW"/>
</dbReference>
<comment type="similarity">
    <text evidence="1">In the C-terminal section; belongs to the transpeptidase family.</text>
</comment>
<dbReference type="InterPro" id="IPR012338">
    <property type="entry name" value="Beta-lactam/transpept-like"/>
</dbReference>
<evidence type="ECO:0000256" key="10">
    <source>
        <dbReference type="ARBA" id="ARBA00023268"/>
    </source>
</evidence>
<evidence type="ECO:0000256" key="8">
    <source>
        <dbReference type="ARBA" id="ARBA00022960"/>
    </source>
</evidence>
<reference evidence="17 18" key="1">
    <citation type="submission" date="2017-06" db="EMBL/GenBank/DDBJ databases">
        <authorList>
            <person name="Kim H.J."/>
            <person name="Triplett B.A."/>
        </authorList>
    </citation>
    <scope>NUCLEOTIDE SEQUENCE [LARGE SCALE GENOMIC DNA]</scope>
    <source>
        <strain evidence="17 18">DSM 22179</strain>
    </source>
</reference>
<dbReference type="Gene3D" id="3.40.710.10">
    <property type="entry name" value="DD-peptidase/beta-lactamase superfamily"/>
    <property type="match status" value="1"/>
</dbReference>
<dbReference type="Gene3D" id="3.30.10.20">
    <property type="match status" value="1"/>
</dbReference>
<evidence type="ECO:0000256" key="6">
    <source>
        <dbReference type="ARBA" id="ARBA00022679"/>
    </source>
</evidence>
<feature type="domain" description="Penicillin-binding protein transpeptidase" evidence="15">
    <location>
        <begin position="484"/>
        <end position="661"/>
    </location>
</feature>
<keyword evidence="18" id="KW-1185">Reference proteome</keyword>
<evidence type="ECO:0000256" key="7">
    <source>
        <dbReference type="ARBA" id="ARBA00022801"/>
    </source>
</evidence>
<keyword evidence="9" id="KW-0573">Peptidoglycan synthesis</keyword>
<dbReference type="GO" id="GO:0009002">
    <property type="term" value="F:serine-type D-Ala-D-Ala carboxypeptidase activity"/>
    <property type="evidence" value="ECO:0007669"/>
    <property type="project" value="UniProtKB-EC"/>
</dbReference>
<proteinExistence type="inferred from homology"/>
<name>A0A212U6F9_9MICO</name>
<dbReference type="SUPFAM" id="SSF53955">
    <property type="entry name" value="Lysozyme-like"/>
    <property type="match status" value="1"/>
</dbReference>
<dbReference type="InterPro" id="IPR036950">
    <property type="entry name" value="PBP_transglycosylase"/>
</dbReference>
<evidence type="ECO:0000256" key="2">
    <source>
        <dbReference type="ARBA" id="ARBA00007739"/>
    </source>
</evidence>
<evidence type="ECO:0000313" key="17">
    <source>
        <dbReference type="EMBL" id="SNC73843.1"/>
    </source>
</evidence>
<evidence type="ECO:0000256" key="3">
    <source>
        <dbReference type="ARBA" id="ARBA00022645"/>
    </source>
</evidence>
<keyword evidence="11" id="KW-0961">Cell wall biogenesis/degradation</keyword>
<accession>A0A212U6F9</accession>
<evidence type="ECO:0000256" key="9">
    <source>
        <dbReference type="ARBA" id="ARBA00022984"/>
    </source>
</evidence>
<protein>
    <submittedName>
        <fullName evidence="17">Membrane carboxypeptidase (Penicillin-binding protein)</fullName>
    </submittedName>
</protein>
<dbReference type="GO" id="GO:0009252">
    <property type="term" value="P:peptidoglycan biosynthetic process"/>
    <property type="evidence" value="ECO:0007669"/>
    <property type="project" value="UniProtKB-KW"/>
</dbReference>
<comment type="catalytic activity">
    <reaction evidence="13">
        <text>[GlcNAc-(1-&gt;4)-Mur2Ac(oyl-L-Ala-gamma-D-Glu-L-Lys-D-Ala-D-Ala)](n)-di-trans,octa-cis-undecaprenyl diphosphate + beta-D-GlcNAc-(1-&gt;4)-Mur2Ac(oyl-L-Ala-gamma-D-Glu-L-Lys-D-Ala-D-Ala)-di-trans,octa-cis-undecaprenyl diphosphate = [GlcNAc-(1-&gt;4)-Mur2Ac(oyl-L-Ala-gamma-D-Glu-L-Lys-D-Ala-D-Ala)](n+1)-di-trans,octa-cis-undecaprenyl diphosphate + di-trans,octa-cis-undecaprenyl diphosphate + H(+)</text>
        <dbReference type="Rhea" id="RHEA:23708"/>
        <dbReference type="Rhea" id="RHEA-COMP:9602"/>
        <dbReference type="Rhea" id="RHEA-COMP:9603"/>
        <dbReference type="ChEBI" id="CHEBI:15378"/>
        <dbReference type="ChEBI" id="CHEBI:58405"/>
        <dbReference type="ChEBI" id="CHEBI:60033"/>
        <dbReference type="ChEBI" id="CHEBI:78435"/>
        <dbReference type="EC" id="2.4.99.28"/>
    </reaction>
</comment>
<comment type="similarity">
    <text evidence="2">In the N-terminal section; belongs to the glycosyltransferase 51 family.</text>
</comment>
<dbReference type="SUPFAM" id="SSF56601">
    <property type="entry name" value="beta-lactamase/transpeptidase-like"/>
    <property type="match status" value="1"/>
</dbReference>
<dbReference type="GO" id="GO:0008658">
    <property type="term" value="F:penicillin binding"/>
    <property type="evidence" value="ECO:0007669"/>
    <property type="project" value="InterPro"/>
</dbReference>
<evidence type="ECO:0000313" key="18">
    <source>
        <dbReference type="Proteomes" id="UP000198122"/>
    </source>
</evidence>
<dbReference type="InterPro" id="IPR001460">
    <property type="entry name" value="PCN-bd_Tpept"/>
</dbReference>
<dbReference type="CDD" id="cd06577">
    <property type="entry name" value="PASTA_pknB"/>
    <property type="match status" value="1"/>
</dbReference>
<organism evidence="17 18">
    <name type="scientific">Kytococcus aerolatus</name>
    <dbReference type="NCBI Taxonomy" id="592308"/>
    <lineage>
        <taxon>Bacteria</taxon>
        <taxon>Bacillati</taxon>
        <taxon>Actinomycetota</taxon>
        <taxon>Actinomycetes</taxon>
        <taxon>Micrococcales</taxon>
        <taxon>Kytococcaceae</taxon>
        <taxon>Kytococcus</taxon>
    </lineage>
</organism>
<evidence type="ECO:0000259" key="15">
    <source>
        <dbReference type="Pfam" id="PF00905"/>
    </source>
</evidence>
<dbReference type="FunFam" id="1.10.3810.10:FF:000001">
    <property type="entry name" value="Penicillin-binding protein 1A"/>
    <property type="match status" value="1"/>
</dbReference>
<dbReference type="GO" id="GO:0030288">
    <property type="term" value="C:outer membrane-bounded periplasmic space"/>
    <property type="evidence" value="ECO:0007669"/>
    <property type="project" value="TreeGrafter"/>
</dbReference>
<dbReference type="OrthoDB" id="9766909at2"/>
<dbReference type="PANTHER" id="PTHR32282">
    <property type="entry name" value="BINDING PROTEIN TRANSPEPTIDASE, PUTATIVE-RELATED"/>
    <property type="match status" value="1"/>
</dbReference>
<dbReference type="RefSeq" id="WP_159461912.1">
    <property type="nucleotide sequence ID" value="NZ_FYEZ01000003.1"/>
</dbReference>
<dbReference type="InterPro" id="IPR001264">
    <property type="entry name" value="Glyco_trans_51"/>
</dbReference>
<evidence type="ECO:0000256" key="12">
    <source>
        <dbReference type="ARBA" id="ARBA00034000"/>
    </source>
</evidence>
<evidence type="ECO:0000256" key="4">
    <source>
        <dbReference type="ARBA" id="ARBA00022670"/>
    </source>
</evidence>
<keyword evidence="4" id="KW-0645">Protease</keyword>
<feature type="region of interest" description="Disordered" evidence="14">
    <location>
        <begin position="616"/>
        <end position="643"/>
    </location>
</feature>
<keyword evidence="7" id="KW-0378">Hydrolase</keyword>
<dbReference type="Gene3D" id="1.10.3810.10">
    <property type="entry name" value="Biosynthetic peptidoglycan transglycosylase-like"/>
    <property type="match status" value="1"/>
</dbReference>
<dbReference type="AlphaFoldDB" id="A0A212U6F9"/>
<sequence length="817" mass="87925">MSSRAHRRLHPLAALLALLVSSLLAGMLAALLFLPAVIGIGRGTEAGVSYFDNLPSDFETGEVTQQTRIVTSDGKTIATPFGENRVVVEPDEISQHMKDAQVAIEDERFYEHNGADPKGIARALFNNAGGGGTQGGSTLTQQYVKVSLQDQALRDGDLEAARRAATQDGLAGYARKLREIKYALSLEKTHSKDEILTNYLNLVYYGDRAYGVEAAAQHYFSTSAKELTPAQAATLAGIVRAPGSTDPVRNPEAAIERRNVVLMKMHELGQITQAEYTEARRSPLGLDLSYPQRSCASSDYPFVCTYVVEWLLDRPELGETEGERETLLDRGGLTITTTFDSSLLDKAGQELREAVPPDNDNAVAAATAVVEPGTGAVKAIAQNRPYGEDRGKGETNVGYSVDRPYTTSGGFAIGSTAKIYTATQAIRDGFPVQGMIGLRRTTDLTAVNSRGEERTVPKGVFHPAEFEECAGVKEGELWAVQNDHGSFDDAIPFKIATEESVNTAYSELTTALSPCRVRDTMTDMGLHRAFLEEDGSYRPFSTKPGSVALGADEASPLTVANSFATLASGGVRCDPYPVEGIEDVDGKTIELDTRTCERVLSEDEASAVTEVYRSVPETTSGGASRARLSGGRVSAGKTGTADGSDETWYTGYTPQLATSVWVGTPDSLGQLRDITLGDKTYPGWLYGSTLAAPTYREIMDFAHQGLPNESFPQSSVDLRQGEVVEVPDLTGLTVLEARQVLREAGLLALNTKPWAPADALVKRVVTTENGRQDSARFVEITPHTGEEEPTPEKIRQMLEEQGKLVEGTVADGATGEN</sequence>
<keyword evidence="3 17" id="KW-0121">Carboxypeptidase</keyword>
<comment type="catalytic activity">
    <reaction evidence="12">
        <text>Preferential cleavage: (Ac)2-L-Lys-D-Ala-|-D-Ala. Also transpeptidation of peptidyl-alanyl moieties that are N-acyl substituents of D-alanine.</text>
        <dbReference type="EC" id="3.4.16.4"/>
    </reaction>
</comment>
<keyword evidence="8" id="KW-0133">Cell shape</keyword>
<dbReference type="Proteomes" id="UP000198122">
    <property type="component" value="Unassembled WGS sequence"/>
</dbReference>
<dbReference type="Pfam" id="PF00905">
    <property type="entry name" value="Transpeptidase"/>
    <property type="match status" value="1"/>
</dbReference>